<protein>
    <submittedName>
        <fullName evidence="3">Conjugal transfer pilus assembly protein TraH</fullName>
    </submittedName>
</protein>
<dbReference type="Pfam" id="PF06122">
    <property type="entry name" value="TraH"/>
    <property type="match status" value="1"/>
</dbReference>
<dbReference type="EMBL" id="KT351734">
    <property type="protein sequence ID" value="ALG88594.1"/>
    <property type="molecule type" value="Genomic_DNA"/>
</dbReference>
<evidence type="ECO:0000256" key="2">
    <source>
        <dbReference type="SAM" id="SignalP"/>
    </source>
</evidence>
<feature type="chain" id="PRO_5006038244" evidence="2">
    <location>
        <begin position="24"/>
        <end position="454"/>
    </location>
</feature>
<geneLocation type="plasmid" evidence="3">
    <name>Drgb3</name>
</geneLocation>
<feature type="signal peptide" evidence="2">
    <location>
        <begin position="1"/>
        <end position="23"/>
    </location>
</feature>
<keyword evidence="1" id="KW-0175">Coiled coil</keyword>
<reference evidence="3" key="1">
    <citation type="journal article" date="2015" name="Environ. Microbiol.">
        <title>Plasmids from the gut microbiome of cabbage root fly larvae encode SaxA that catalyses the conversion of the plant toxin 2-phenylethyl isothiocyanate.</title>
        <authorList>
            <person name="Welte C.U."/>
            <person name="de Graaf R.M."/>
            <person name="van den Bosch T.J."/>
            <person name="Op den Camp H.J."/>
            <person name="van Dam N.M."/>
            <person name="Jetten M.S."/>
        </authorList>
    </citation>
    <scope>NUCLEOTIDE SEQUENCE</scope>
    <source>
        <plasmid evidence="3">Drgb3</plasmid>
    </source>
</reference>
<organism evidence="3">
    <name type="scientific">Pectobacterium carotovorum</name>
    <name type="common">Erwinia carotovora</name>
    <dbReference type="NCBI Taxonomy" id="554"/>
    <lineage>
        <taxon>Bacteria</taxon>
        <taxon>Pseudomonadati</taxon>
        <taxon>Pseudomonadota</taxon>
        <taxon>Gammaproteobacteria</taxon>
        <taxon>Enterobacterales</taxon>
        <taxon>Pectobacteriaceae</taxon>
        <taxon>Pectobacterium</taxon>
    </lineage>
</organism>
<keyword evidence="3" id="KW-0614">Plasmid</keyword>
<dbReference type="InterPro" id="IPR010927">
    <property type="entry name" value="T4SS_TraH"/>
</dbReference>
<reference evidence="3" key="2">
    <citation type="submission" date="2015-07" db="EMBL/GenBank/DDBJ databases">
        <authorList>
            <person name="Welte C."/>
            <person name="de Graaf R."/>
            <person name="van den Bosch T.J.M."/>
            <person name="Op den Camp H."/>
            <person name="van Dam N."/>
            <person name="Jetten M."/>
        </authorList>
    </citation>
    <scope>NUCLEOTIDE SEQUENCE</scope>
    <source>
        <plasmid evidence="3">Drgb3</plasmid>
    </source>
</reference>
<sequence length="454" mass="49340">MMKRTFHRSLLASLLLVAGTSQAGLQEDLSGFFNDMSYASNTTSAKAWQGQAARYVSGGSFYARTGNKNIQLISISLPSISSGCGGIDVYLGAFSFINSDQIQAFVKQIMANAAGYFFDLALETTVPELKAAKDFLQKLAADMNRFNMSSCQAAVGIVGGLTAGWMESQQKVCQDVAGQSNMFSDWAASRQGCTTGGSYNNVTNKATGSDKDRVLKSINLMWDALSTTTLSSSQELRQFAMSISGSVVYDDNSTLHVYPSLAGNPDIVSAMMHGGKAQVYVCDNSNKCLAPTVGKVTIAQSNALVTKVQDMLSSIENKAVSDEPLTESEKLFINSTSVPILSWIVDQSSLSVSQTLFSQLADYIACDIYLQYLQNIIKVSNGALVNRAFDEENMKTLKDGIRDAEKALVALRADIQIKEDALLSAQQQIRFIRQQVSSKMTDRVIGNYKFNRMN</sequence>
<feature type="coiled-coil region" evidence="1">
    <location>
        <begin position="394"/>
        <end position="428"/>
    </location>
</feature>
<name>A0A0N9NS20_PECCA</name>
<keyword evidence="2" id="KW-0732">Signal</keyword>
<proteinExistence type="predicted"/>
<dbReference type="NCBIfam" id="NF010279">
    <property type="entry name" value="PRK13723.1"/>
    <property type="match status" value="1"/>
</dbReference>
<dbReference type="AlphaFoldDB" id="A0A0N9NS20"/>
<evidence type="ECO:0000313" key="3">
    <source>
        <dbReference type="EMBL" id="ALG88594.1"/>
    </source>
</evidence>
<evidence type="ECO:0000256" key="1">
    <source>
        <dbReference type="SAM" id="Coils"/>
    </source>
</evidence>
<accession>A0A0N9NS20</accession>